<evidence type="ECO:0000313" key="1">
    <source>
        <dbReference type="EMBL" id="EWY40745.1"/>
    </source>
</evidence>
<organism evidence="1 2">
    <name type="scientific">Skermanella stibiiresistens SB22</name>
    <dbReference type="NCBI Taxonomy" id="1385369"/>
    <lineage>
        <taxon>Bacteria</taxon>
        <taxon>Pseudomonadati</taxon>
        <taxon>Pseudomonadota</taxon>
        <taxon>Alphaproteobacteria</taxon>
        <taxon>Rhodospirillales</taxon>
        <taxon>Azospirillaceae</taxon>
        <taxon>Skermanella</taxon>
    </lineage>
</organism>
<dbReference type="EMBL" id="AVFL01000006">
    <property type="protein sequence ID" value="EWY40745.1"/>
    <property type="molecule type" value="Genomic_DNA"/>
</dbReference>
<comment type="caution">
    <text evidence="1">The sequence shown here is derived from an EMBL/GenBank/DDBJ whole genome shotgun (WGS) entry which is preliminary data.</text>
</comment>
<dbReference type="AlphaFoldDB" id="W9H3I0"/>
<accession>W9H3I0</accession>
<proteinExistence type="predicted"/>
<reference evidence="1 2" key="1">
    <citation type="submission" date="2013-08" db="EMBL/GenBank/DDBJ databases">
        <title>The genome sequence of Skermanella stibiiresistens.</title>
        <authorList>
            <person name="Zhu W."/>
            <person name="Wang G."/>
        </authorList>
    </citation>
    <scope>NUCLEOTIDE SEQUENCE [LARGE SCALE GENOMIC DNA]</scope>
    <source>
        <strain evidence="1 2">SB22</strain>
    </source>
</reference>
<name>W9H3I0_9PROT</name>
<sequence>MFVPAPGWVPVAKFLVWRGAGWAGLADGGNHTVVSGG</sequence>
<evidence type="ECO:0000313" key="2">
    <source>
        <dbReference type="Proteomes" id="UP000019486"/>
    </source>
</evidence>
<dbReference type="Proteomes" id="UP000019486">
    <property type="component" value="Unassembled WGS sequence"/>
</dbReference>
<protein>
    <submittedName>
        <fullName evidence="1">Uncharacterized protein</fullName>
    </submittedName>
</protein>
<gene>
    <name evidence="1" type="ORF">N825_32985</name>
</gene>
<keyword evidence="2" id="KW-1185">Reference proteome</keyword>